<dbReference type="Proteomes" id="UP001235840">
    <property type="component" value="Unassembled WGS sequence"/>
</dbReference>
<dbReference type="PANTHER" id="PTHR47506:SF6">
    <property type="entry name" value="HTH-TYPE TRANSCRIPTIONAL REPRESSOR NEMR"/>
    <property type="match status" value="1"/>
</dbReference>
<dbReference type="SUPFAM" id="SSF48498">
    <property type="entry name" value="Tetracyclin repressor-like, C-terminal domain"/>
    <property type="match status" value="1"/>
</dbReference>
<reference evidence="6 7" key="1">
    <citation type="submission" date="2023-07" db="EMBL/GenBank/DDBJ databases">
        <title>Genomic Encyclopedia of Type Strains, Phase IV (KMG-IV): sequencing the most valuable type-strain genomes for metagenomic binning, comparative biology and taxonomic classification.</title>
        <authorList>
            <person name="Goeker M."/>
        </authorList>
    </citation>
    <scope>NUCLEOTIDE SEQUENCE [LARGE SCALE GENOMIC DNA]</scope>
    <source>
        <strain evidence="6 7">DSM 12751</strain>
    </source>
</reference>
<dbReference type="SUPFAM" id="SSF46689">
    <property type="entry name" value="Homeodomain-like"/>
    <property type="match status" value="1"/>
</dbReference>
<sequence>MHTKEKIKLAGIELFSILGYEATSMSKIAEKVGIKKPSLYAHYKNKEEIFMAVVDQMCVDYVEFTEASLAKSADTEEERLFVAFLDHVLHFYSDETENQFYNRILLYPPSELEEQLTKATNESQERVNAVMENAIKRAKMSGEVDNDLDERDVVFTYFCLLEGIGNTITLYSLTDIERNAKKVWDIFWRGIKKSESR</sequence>
<evidence type="ECO:0000259" key="5">
    <source>
        <dbReference type="PROSITE" id="PS50977"/>
    </source>
</evidence>
<dbReference type="Pfam" id="PF00440">
    <property type="entry name" value="TetR_N"/>
    <property type="match status" value="1"/>
</dbReference>
<keyword evidence="2 4" id="KW-0238">DNA-binding</keyword>
<dbReference type="EMBL" id="JAUSTY010000003">
    <property type="protein sequence ID" value="MDQ0164968.1"/>
    <property type="molecule type" value="Genomic_DNA"/>
</dbReference>
<evidence type="ECO:0000256" key="3">
    <source>
        <dbReference type="ARBA" id="ARBA00023163"/>
    </source>
</evidence>
<name>A0ABT9VVE5_9BACI</name>
<keyword evidence="3" id="KW-0804">Transcription</keyword>
<evidence type="ECO:0000256" key="1">
    <source>
        <dbReference type="ARBA" id="ARBA00023015"/>
    </source>
</evidence>
<dbReference type="Gene3D" id="1.10.10.60">
    <property type="entry name" value="Homeodomain-like"/>
    <property type="match status" value="1"/>
</dbReference>
<dbReference type="InterPro" id="IPR001647">
    <property type="entry name" value="HTH_TetR"/>
</dbReference>
<dbReference type="InterPro" id="IPR009057">
    <property type="entry name" value="Homeodomain-like_sf"/>
</dbReference>
<evidence type="ECO:0000256" key="4">
    <source>
        <dbReference type="PROSITE-ProRule" id="PRU00335"/>
    </source>
</evidence>
<gene>
    <name evidence="6" type="ORF">J2S11_000868</name>
</gene>
<organism evidence="6 7">
    <name type="scientific">Caldalkalibacillus horti</name>
    <dbReference type="NCBI Taxonomy" id="77523"/>
    <lineage>
        <taxon>Bacteria</taxon>
        <taxon>Bacillati</taxon>
        <taxon>Bacillota</taxon>
        <taxon>Bacilli</taxon>
        <taxon>Bacillales</taxon>
        <taxon>Bacillaceae</taxon>
        <taxon>Caldalkalibacillus</taxon>
    </lineage>
</organism>
<evidence type="ECO:0000313" key="7">
    <source>
        <dbReference type="Proteomes" id="UP001235840"/>
    </source>
</evidence>
<keyword evidence="1" id="KW-0805">Transcription regulation</keyword>
<proteinExistence type="predicted"/>
<feature type="DNA-binding region" description="H-T-H motif" evidence="4">
    <location>
        <begin position="24"/>
        <end position="43"/>
    </location>
</feature>
<protein>
    <submittedName>
        <fullName evidence="6">AcrR family transcriptional regulator</fullName>
    </submittedName>
</protein>
<comment type="caution">
    <text evidence="6">The sequence shown here is derived from an EMBL/GenBank/DDBJ whole genome shotgun (WGS) entry which is preliminary data.</text>
</comment>
<feature type="domain" description="HTH tetR-type" evidence="5">
    <location>
        <begin position="1"/>
        <end position="61"/>
    </location>
</feature>
<dbReference type="InterPro" id="IPR036271">
    <property type="entry name" value="Tet_transcr_reg_TetR-rel_C_sf"/>
</dbReference>
<dbReference type="PRINTS" id="PR00455">
    <property type="entry name" value="HTHTETR"/>
</dbReference>
<dbReference type="PROSITE" id="PS50977">
    <property type="entry name" value="HTH_TETR_2"/>
    <property type="match status" value="1"/>
</dbReference>
<dbReference type="PANTHER" id="PTHR47506">
    <property type="entry name" value="TRANSCRIPTIONAL REGULATORY PROTEIN"/>
    <property type="match status" value="1"/>
</dbReference>
<evidence type="ECO:0000256" key="2">
    <source>
        <dbReference type="ARBA" id="ARBA00023125"/>
    </source>
</evidence>
<accession>A0ABT9VVE5</accession>
<dbReference type="Gene3D" id="1.10.357.10">
    <property type="entry name" value="Tetracycline Repressor, domain 2"/>
    <property type="match status" value="1"/>
</dbReference>
<evidence type="ECO:0000313" key="6">
    <source>
        <dbReference type="EMBL" id="MDQ0164968.1"/>
    </source>
</evidence>
<dbReference type="RefSeq" id="WP_307391368.1">
    <property type="nucleotide sequence ID" value="NZ_BAAADK010000010.1"/>
</dbReference>
<keyword evidence="7" id="KW-1185">Reference proteome</keyword>